<accession>A0A409XPN5</accession>
<dbReference type="AlphaFoldDB" id="A0A409XPN5"/>
<gene>
    <name evidence="2" type="ORF">CVT25_014373</name>
</gene>
<comment type="caution">
    <text evidence="2">The sequence shown here is derived from an EMBL/GenBank/DDBJ whole genome shotgun (WGS) entry which is preliminary data.</text>
</comment>
<dbReference type="InParanoid" id="A0A409XPN5"/>
<dbReference type="Proteomes" id="UP000283269">
    <property type="component" value="Unassembled WGS sequence"/>
</dbReference>
<feature type="region of interest" description="Disordered" evidence="1">
    <location>
        <begin position="1"/>
        <end position="32"/>
    </location>
</feature>
<reference evidence="2 3" key="1">
    <citation type="journal article" date="2018" name="Evol. Lett.">
        <title>Horizontal gene cluster transfer increased hallucinogenic mushroom diversity.</title>
        <authorList>
            <person name="Reynolds H.T."/>
            <person name="Vijayakumar V."/>
            <person name="Gluck-Thaler E."/>
            <person name="Korotkin H.B."/>
            <person name="Matheny P.B."/>
            <person name="Slot J.C."/>
        </authorList>
    </citation>
    <scope>NUCLEOTIDE SEQUENCE [LARGE SCALE GENOMIC DNA]</scope>
    <source>
        <strain evidence="2 3">2631</strain>
    </source>
</reference>
<proteinExistence type="predicted"/>
<evidence type="ECO:0000256" key="1">
    <source>
        <dbReference type="SAM" id="MobiDB-lite"/>
    </source>
</evidence>
<keyword evidence="3" id="KW-1185">Reference proteome</keyword>
<feature type="compositionally biased region" description="Basic and acidic residues" evidence="1">
    <location>
        <begin position="1"/>
        <end position="26"/>
    </location>
</feature>
<organism evidence="2 3">
    <name type="scientific">Psilocybe cyanescens</name>
    <dbReference type="NCBI Taxonomy" id="93625"/>
    <lineage>
        <taxon>Eukaryota</taxon>
        <taxon>Fungi</taxon>
        <taxon>Dikarya</taxon>
        <taxon>Basidiomycota</taxon>
        <taxon>Agaricomycotina</taxon>
        <taxon>Agaricomycetes</taxon>
        <taxon>Agaricomycetidae</taxon>
        <taxon>Agaricales</taxon>
        <taxon>Agaricineae</taxon>
        <taxon>Strophariaceae</taxon>
        <taxon>Psilocybe</taxon>
    </lineage>
</organism>
<evidence type="ECO:0000313" key="3">
    <source>
        <dbReference type="Proteomes" id="UP000283269"/>
    </source>
</evidence>
<name>A0A409XPN5_PSICY</name>
<evidence type="ECO:0000313" key="2">
    <source>
        <dbReference type="EMBL" id="PPQ92656.1"/>
    </source>
</evidence>
<sequence length="108" mass="12289">MIEKTRAIRQREKDTKKRRKKEEGKKREKVTHSSIVGPDRFLFTCPNPSLPFPSFKRQPSLPTLITFITSPITPPAPALHPTPSSATLDFVFTNAFPPISRSTWLRST</sequence>
<dbReference type="EMBL" id="NHYD01000999">
    <property type="protein sequence ID" value="PPQ92656.1"/>
    <property type="molecule type" value="Genomic_DNA"/>
</dbReference>
<protein>
    <submittedName>
        <fullName evidence="2">Uncharacterized protein</fullName>
    </submittedName>
</protein>